<proteinExistence type="predicted"/>
<protein>
    <recommendedName>
        <fullName evidence="1">DUF7480 domain-containing protein</fullName>
    </recommendedName>
</protein>
<evidence type="ECO:0000313" key="3">
    <source>
        <dbReference type="Proteomes" id="UP000009342"/>
    </source>
</evidence>
<dbReference type="NCBIfam" id="NF045617">
    <property type="entry name" value="mostly_LP"/>
    <property type="match status" value="1"/>
</dbReference>
<organism evidence="2 3">
    <name type="scientific">Cronobacter dublinensis 1210</name>
    <dbReference type="NCBI Taxonomy" id="1208656"/>
    <lineage>
        <taxon>Bacteria</taxon>
        <taxon>Pseudomonadati</taxon>
        <taxon>Pseudomonadota</taxon>
        <taxon>Gammaproteobacteria</taxon>
        <taxon>Enterobacterales</taxon>
        <taxon>Enterobacteriaceae</taxon>
        <taxon>Cronobacter</taxon>
    </lineage>
</organism>
<sequence length="96" mass="10565">MTAVSGNICIRVPAQQGERLDWMEIMESARPSSTIIHYDVAHPVWVADVECLPVKGFHFVAGKSYTVLIATVINAKDARQYQSTFTTGQGLAVIQE</sequence>
<name>A0ABM9Q3U6_9ENTR</name>
<keyword evidence="3" id="KW-1185">Reference proteome</keyword>
<feature type="domain" description="DUF7480" evidence="1">
    <location>
        <begin position="2"/>
        <end position="87"/>
    </location>
</feature>
<comment type="caution">
    <text evidence="2">The sequence shown here is derived from an EMBL/GenBank/DDBJ whole genome shotgun (WGS) entry which is preliminary data.</text>
</comment>
<evidence type="ECO:0000313" key="2">
    <source>
        <dbReference type="EMBL" id="CCJ80058.1"/>
    </source>
</evidence>
<dbReference type="InterPro" id="IPR054657">
    <property type="entry name" value="T6SS_periplasmic_put"/>
</dbReference>
<dbReference type="Pfam" id="PF24295">
    <property type="entry name" value="DUF7480"/>
    <property type="match status" value="1"/>
</dbReference>
<dbReference type="Proteomes" id="UP000009342">
    <property type="component" value="Unassembled WGS sequence"/>
</dbReference>
<dbReference type="InterPro" id="IPR055903">
    <property type="entry name" value="DUF7480"/>
</dbReference>
<reference evidence="3" key="1">
    <citation type="journal article" date="2012" name="PLoS ONE">
        <title>Comparative analysis of genome sequences covering the seven cronobacter species.</title>
        <authorList>
            <person name="Joseph S."/>
            <person name="Desai P."/>
            <person name="Ji Y."/>
            <person name="Cummings C.A."/>
            <person name="Shih R."/>
            <person name="Degoricija L."/>
            <person name="Rico A."/>
            <person name="Brzoska P."/>
            <person name="Hamby S.E."/>
            <person name="Masood N."/>
            <person name="Hariri S."/>
            <person name="Sonbol H."/>
            <person name="Chuzhanova N."/>
            <person name="McClelland M."/>
            <person name="Furtado M.R."/>
            <person name="Forsythe S.J."/>
        </authorList>
    </citation>
    <scope>NUCLEOTIDE SEQUENCE [LARGE SCALE GENOMIC DNA]</scope>
    <source>
        <strain evidence="3">1210</strain>
    </source>
</reference>
<dbReference type="EMBL" id="CAKZ01000040">
    <property type="protein sequence ID" value="CCJ80058.1"/>
    <property type="molecule type" value="Genomic_DNA"/>
</dbReference>
<gene>
    <name evidence="2" type="ORF">BN134_768</name>
</gene>
<accession>A0ABM9Q3U6</accession>
<evidence type="ECO:0000259" key="1">
    <source>
        <dbReference type="Pfam" id="PF24295"/>
    </source>
</evidence>